<proteinExistence type="predicted"/>
<evidence type="ECO:0000313" key="3">
    <source>
        <dbReference type="Proteomes" id="UP000007881"/>
    </source>
</evidence>
<organism evidence="2 3">
    <name type="scientific">Phycisphaera mikurensis (strain NBRC 102666 / KCTC 22515 / FYK2301M01)</name>
    <dbReference type="NCBI Taxonomy" id="1142394"/>
    <lineage>
        <taxon>Bacteria</taxon>
        <taxon>Pseudomonadati</taxon>
        <taxon>Planctomycetota</taxon>
        <taxon>Phycisphaerae</taxon>
        <taxon>Phycisphaerales</taxon>
        <taxon>Phycisphaeraceae</taxon>
        <taxon>Phycisphaera</taxon>
    </lineage>
</organism>
<protein>
    <recommendedName>
        <fullName evidence="4">Rubredoxin-like domain-containing protein</fullName>
    </recommendedName>
</protein>
<evidence type="ECO:0000256" key="1">
    <source>
        <dbReference type="SAM" id="Phobius"/>
    </source>
</evidence>
<dbReference type="EMBL" id="AP012338">
    <property type="protein sequence ID" value="BAM04921.1"/>
    <property type="molecule type" value="Genomic_DNA"/>
</dbReference>
<dbReference type="AlphaFoldDB" id="I0II33"/>
<dbReference type="HOGENOM" id="CLU_2001745_0_0_0"/>
<keyword evidence="1" id="KW-1133">Transmembrane helix</keyword>
<gene>
    <name evidence="2" type="ordered locus">PSMK_27620</name>
</gene>
<accession>I0II33</accession>
<sequence length="124" mass="13202">MLPRRVGVAVVDKAMGKPARGPVPARELAIAVGLAAVACWLADRVVPFPWNAVVLGFALVVAGAVVVSGRRRARREREAFVEETVLPDGRFRRCAACGYTLSPAGITPPRLCPECGTPTVRLAR</sequence>
<evidence type="ECO:0008006" key="4">
    <source>
        <dbReference type="Google" id="ProtNLM"/>
    </source>
</evidence>
<keyword evidence="3" id="KW-1185">Reference proteome</keyword>
<keyword evidence="1" id="KW-0472">Membrane</keyword>
<feature type="transmembrane region" description="Helical" evidence="1">
    <location>
        <begin position="48"/>
        <end position="67"/>
    </location>
</feature>
<dbReference type="KEGG" id="phm:PSMK_27620"/>
<name>I0II33_PHYMF</name>
<evidence type="ECO:0000313" key="2">
    <source>
        <dbReference type="EMBL" id="BAM04921.1"/>
    </source>
</evidence>
<dbReference type="STRING" id="1142394.PSMK_27620"/>
<keyword evidence="1" id="KW-0812">Transmembrane</keyword>
<reference evidence="2 3" key="1">
    <citation type="submission" date="2012-02" db="EMBL/GenBank/DDBJ databases">
        <title>Complete genome sequence of Phycisphaera mikurensis NBRC 102666.</title>
        <authorList>
            <person name="Ankai A."/>
            <person name="Hosoyama A."/>
            <person name="Terui Y."/>
            <person name="Sekine M."/>
            <person name="Fukai R."/>
            <person name="Kato Y."/>
            <person name="Nakamura S."/>
            <person name="Yamada-Narita S."/>
            <person name="Kawakoshi A."/>
            <person name="Fukunaga Y."/>
            <person name="Yamazaki S."/>
            <person name="Fujita N."/>
        </authorList>
    </citation>
    <scope>NUCLEOTIDE SEQUENCE [LARGE SCALE GENOMIC DNA]</scope>
    <source>
        <strain evidence="3">NBRC 102666 / KCTC 22515 / FYK2301M01</strain>
    </source>
</reference>
<dbReference type="Proteomes" id="UP000007881">
    <property type="component" value="Chromosome"/>
</dbReference>